<evidence type="ECO:0000256" key="1">
    <source>
        <dbReference type="SAM" id="MobiDB-lite"/>
    </source>
</evidence>
<evidence type="ECO:0000313" key="3">
    <source>
        <dbReference type="Proteomes" id="UP001283361"/>
    </source>
</evidence>
<dbReference type="EMBL" id="JAWDGP010001430">
    <property type="protein sequence ID" value="KAK3791782.1"/>
    <property type="molecule type" value="Genomic_DNA"/>
</dbReference>
<dbReference type="AlphaFoldDB" id="A0AAE1APS9"/>
<evidence type="ECO:0000313" key="2">
    <source>
        <dbReference type="EMBL" id="KAK3791782.1"/>
    </source>
</evidence>
<proteinExistence type="predicted"/>
<accession>A0AAE1APS9</accession>
<reference evidence="2" key="1">
    <citation type="journal article" date="2023" name="G3 (Bethesda)">
        <title>A reference genome for the long-term kleptoplast-retaining sea slug Elysia crispata morphotype clarki.</title>
        <authorList>
            <person name="Eastman K.E."/>
            <person name="Pendleton A.L."/>
            <person name="Shaikh M.A."/>
            <person name="Suttiyut T."/>
            <person name="Ogas R."/>
            <person name="Tomko P."/>
            <person name="Gavelis G."/>
            <person name="Widhalm J.R."/>
            <person name="Wisecaver J.H."/>
        </authorList>
    </citation>
    <scope>NUCLEOTIDE SEQUENCE</scope>
    <source>
        <strain evidence="2">ECLA1</strain>
    </source>
</reference>
<gene>
    <name evidence="2" type="ORF">RRG08_028930</name>
</gene>
<keyword evidence="3" id="KW-1185">Reference proteome</keyword>
<organism evidence="2 3">
    <name type="scientific">Elysia crispata</name>
    <name type="common">lettuce slug</name>
    <dbReference type="NCBI Taxonomy" id="231223"/>
    <lineage>
        <taxon>Eukaryota</taxon>
        <taxon>Metazoa</taxon>
        <taxon>Spiralia</taxon>
        <taxon>Lophotrochozoa</taxon>
        <taxon>Mollusca</taxon>
        <taxon>Gastropoda</taxon>
        <taxon>Heterobranchia</taxon>
        <taxon>Euthyneura</taxon>
        <taxon>Panpulmonata</taxon>
        <taxon>Sacoglossa</taxon>
        <taxon>Placobranchoidea</taxon>
        <taxon>Plakobranchidae</taxon>
        <taxon>Elysia</taxon>
    </lineage>
</organism>
<sequence length="93" mass="10316">MTGCLPETPSKHILSPPSTGTPWIAHIPSRPATPIPWKVPTHTLSPSYSQRNHGEITVSVQILVLTIKSGVRTRYKVTADQLYCCLCQEQVHK</sequence>
<dbReference type="Proteomes" id="UP001283361">
    <property type="component" value="Unassembled WGS sequence"/>
</dbReference>
<protein>
    <submittedName>
        <fullName evidence="2">Uncharacterized protein</fullName>
    </submittedName>
</protein>
<name>A0AAE1APS9_9GAST</name>
<feature type="region of interest" description="Disordered" evidence="1">
    <location>
        <begin position="1"/>
        <end position="20"/>
    </location>
</feature>
<comment type="caution">
    <text evidence="2">The sequence shown here is derived from an EMBL/GenBank/DDBJ whole genome shotgun (WGS) entry which is preliminary data.</text>
</comment>